<keyword evidence="5" id="KW-0067">ATP-binding</keyword>
<evidence type="ECO:0000256" key="1">
    <source>
        <dbReference type="ARBA" id="ARBA00022553"/>
    </source>
</evidence>
<evidence type="ECO:0000313" key="10">
    <source>
        <dbReference type="Proteomes" id="UP000279909"/>
    </source>
</evidence>
<sequence>MKKANIKIILALSSLLVLLFTSFSVYTTNVNIRSTVEEAITNQNLETAKTISEQFDIETYKKFLESPEKNEYYWKINNDLSNIRNKIGALFVYTIQVESPTMMKTMIAGLPADKQKSFQIGRPTNVPKKQIKMVYYEEKPFITSMIKDSQYGTYLTVAAPIIDESDEVLGYVAIDISAEAINEVKTSVLENNLVIFIFNALFIFIMVICFYFIQKWYQKAVLMEVEYTEDTYQEEIKTLITSVSSLRHDMTNHLQVIHGLLIIGATDKAQQYVNSLVNEVQLIKSVSVDASIEHPGLAILLQTKKLAANNHQINMAISVDPNPFDRIKSTDMIKILSNLIDNAMDATNELPEELRQIQVRCEATDCHYIFEIKNTGPKVPECEEIFKQGFSTKHAEKGKTRGQGLFIVKEVVEKYNGNIALYSTNEYETIARVKIPLK</sequence>
<dbReference type="OrthoDB" id="3173688at2"/>
<dbReference type="InterPro" id="IPR039506">
    <property type="entry name" value="SPOB_a"/>
</dbReference>
<dbReference type="SUPFAM" id="SSF55874">
    <property type="entry name" value="ATPase domain of HSP90 chaperone/DNA topoisomerase II/histidine kinase"/>
    <property type="match status" value="1"/>
</dbReference>
<keyword evidence="1" id="KW-0597">Phosphoprotein</keyword>
<dbReference type="PANTHER" id="PTHR40448:SF1">
    <property type="entry name" value="TWO-COMPONENT SENSOR HISTIDINE KINASE"/>
    <property type="match status" value="1"/>
</dbReference>
<dbReference type="AlphaFoldDB" id="A0A3M8H4F5"/>
<evidence type="ECO:0000256" key="6">
    <source>
        <dbReference type="ARBA" id="ARBA00023012"/>
    </source>
</evidence>
<evidence type="ECO:0000256" key="2">
    <source>
        <dbReference type="ARBA" id="ARBA00022679"/>
    </source>
</evidence>
<organism evidence="9 10">
    <name type="scientific">Lysinibacillus halotolerans</name>
    <dbReference type="NCBI Taxonomy" id="1368476"/>
    <lineage>
        <taxon>Bacteria</taxon>
        <taxon>Bacillati</taxon>
        <taxon>Bacillota</taxon>
        <taxon>Bacilli</taxon>
        <taxon>Bacillales</taxon>
        <taxon>Bacillaceae</taxon>
        <taxon>Lysinibacillus</taxon>
    </lineage>
</organism>
<dbReference type="Gene3D" id="3.30.565.10">
    <property type="entry name" value="Histidine kinase-like ATPase, C-terminal domain"/>
    <property type="match status" value="1"/>
</dbReference>
<dbReference type="GO" id="GO:0000155">
    <property type="term" value="F:phosphorelay sensor kinase activity"/>
    <property type="evidence" value="ECO:0007669"/>
    <property type="project" value="InterPro"/>
</dbReference>
<dbReference type="SMART" id="SM00387">
    <property type="entry name" value="HATPase_c"/>
    <property type="match status" value="1"/>
</dbReference>
<name>A0A3M8H4F5_9BACI</name>
<dbReference type="SUPFAM" id="SSF55890">
    <property type="entry name" value="Sporulation response regulatory protein Spo0B"/>
    <property type="match status" value="1"/>
</dbReference>
<keyword evidence="4 9" id="KW-0418">Kinase</keyword>
<dbReference type="Proteomes" id="UP000279909">
    <property type="component" value="Unassembled WGS sequence"/>
</dbReference>
<accession>A0A3M8H4F5</accession>
<dbReference type="CDD" id="cd18773">
    <property type="entry name" value="PDC1_HK_sensor"/>
    <property type="match status" value="1"/>
</dbReference>
<reference evidence="9 10" key="1">
    <citation type="journal article" date="2014" name="Int. J. Syst. Evol. Microbiol.">
        <title>Lysinibacillus halotolerans sp. nov., isolated from saline-alkaline soil.</title>
        <authorList>
            <person name="Kong D."/>
            <person name="Wang Y."/>
            <person name="Zhao B."/>
            <person name="Li Y."/>
            <person name="Song J."/>
            <person name="Zhai Y."/>
            <person name="Zhang C."/>
            <person name="Wang H."/>
            <person name="Chen X."/>
            <person name="Zhao B."/>
            <person name="Ruan Z."/>
        </authorList>
    </citation>
    <scope>NUCLEOTIDE SEQUENCE [LARGE SCALE GENOMIC DNA]</scope>
    <source>
        <strain evidence="9 10">MCCC 1A12703</strain>
    </source>
</reference>
<feature type="domain" description="Histidine kinase" evidence="8">
    <location>
        <begin position="245"/>
        <end position="438"/>
    </location>
</feature>
<keyword evidence="7" id="KW-0472">Membrane</keyword>
<keyword evidence="10" id="KW-1185">Reference proteome</keyword>
<dbReference type="InterPro" id="IPR029151">
    <property type="entry name" value="Sensor-like_sf"/>
</dbReference>
<evidence type="ECO:0000256" key="3">
    <source>
        <dbReference type="ARBA" id="ARBA00022741"/>
    </source>
</evidence>
<dbReference type="RefSeq" id="WP_122973457.1">
    <property type="nucleotide sequence ID" value="NZ_RHLQ01000061.1"/>
</dbReference>
<evidence type="ECO:0000256" key="5">
    <source>
        <dbReference type="ARBA" id="ARBA00022840"/>
    </source>
</evidence>
<dbReference type="SUPFAM" id="SSF103190">
    <property type="entry name" value="Sensory domain-like"/>
    <property type="match status" value="1"/>
</dbReference>
<dbReference type="InterPro" id="IPR003594">
    <property type="entry name" value="HATPase_dom"/>
</dbReference>
<evidence type="ECO:0000313" key="9">
    <source>
        <dbReference type="EMBL" id="RNC97199.1"/>
    </source>
</evidence>
<dbReference type="Pfam" id="PF14689">
    <property type="entry name" value="SPOB_a"/>
    <property type="match status" value="1"/>
</dbReference>
<comment type="caution">
    <text evidence="9">The sequence shown here is derived from an EMBL/GenBank/DDBJ whole genome shotgun (WGS) entry which is preliminary data.</text>
</comment>
<evidence type="ECO:0000256" key="7">
    <source>
        <dbReference type="SAM" id="Phobius"/>
    </source>
</evidence>
<dbReference type="Gene3D" id="1.10.287.130">
    <property type="match status" value="1"/>
</dbReference>
<protein>
    <submittedName>
        <fullName evidence="9">Sensor histidine kinase</fullName>
    </submittedName>
</protein>
<keyword evidence="3" id="KW-0547">Nucleotide-binding</keyword>
<dbReference type="InterPro" id="IPR036890">
    <property type="entry name" value="HATPase_C_sf"/>
</dbReference>
<dbReference type="InterPro" id="IPR005467">
    <property type="entry name" value="His_kinase_dom"/>
</dbReference>
<evidence type="ECO:0000259" key="8">
    <source>
        <dbReference type="PROSITE" id="PS50109"/>
    </source>
</evidence>
<dbReference type="PANTHER" id="PTHR40448">
    <property type="entry name" value="TWO-COMPONENT SENSOR HISTIDINE KINASE"/>
    <property type="match status" value="1"/>
</dbReference>
<dbReference type="PROSITE" id="PS50109">
    <property type="entry name" value="HIS_KIN"/>
    <property type="match status" value="1"/>
</dbReference>
<dbReference type="GO" id="GO:0042802">
    <property type="term" value="F:identical protein binding"/>
    <property type="evidence" value="ECO:0007669"/>
    <property type="project" value="TreeGrafter"/>
</dbReference>
<dbReference type="GO" id="GO:0005524">
    <property type="term" value="F:ATP binding"/>
    <property type="evidence" value="ECO:0007669"/>
    <property type="project" value="UniProtKB-KW"/>
</dbReference>
<keyword evidence="7" id="KW-0812">Transmembrane</keyword>
<dbReference type="Pfam" id="PF02518">
    <property type="entry name" value="HATPase_c"/>
    <property type="match status" value="1"/>
</dbReference>
<dbReference type="CDD" id="cd00075">
    <property type="entry name" value="HATPase"/>
    <property type="match status" value="1"/>
</dbReference>
<dbReference type="InterPro" id="IPR016120">
    <property type="entry name" value="Sig_transdc_His_kin_SpoOB"/>
</dbReference>
<feature type="transmembrane region" description="Helical" evidence="7">
    <location>
        <begin position="193"/>
        <end position="213"/>
    </location>
</feature>
<keyword evidence="6" id="KW-0902">Two-component regulatory system</keyword>
<proteinExistence type="predicted"/>
<gene>
    <name evidence="9" type="ORF">EC501_16580</name>
</gene>
<keyword evidence="7" id="KW-1133">Transmembrane helix</keyword>
<evidence type="ECO:0000256" key="4">
    <source>
        <dbReference type="ARBA" id="ARBA00022777"/>
    </source>
</evidence>
<dbReference type="EMBL" id="RHLQ01000061">
    <property type="protein sequence ID" value="RNC97199.1"/>
    <property type="molecule type" value="Genomic_DNA"/>
</dbReference>
<keyword evidence="2" id="KW-0808">Transferase</keyword>